<protein>
    <submittedName>
        <fullName evidence="2">PIG-L family deacetylase</fullName>
    </submittedName>
</protein>
<reference evidence="2" key="1">
    <citation type="submission" date="2021-02" db="EMBL/GenBank/DDBJ databases">
        <title>Fulvivirga sp. S481 isolated from sea water.</title>
        <authorList>
            <person name="Bae S.S."/>
            <person name="Baek K."/>
        </authorList>
    </citation>
    <scope>NUCLEOTIDE SEQUENCE</scope>
    <source>
        <strain evidence="2">S481</strain>
    </source>
</reference>
<dbReference type="Pfam" id="PF02585">
    <property type="entry name" value="PIG-L"/>
    <property type="match status" value="1"/>
</dbReference>
<feature type="chain" id="PRO_5037422911" evidence="1">
    <location>
        <begin position="21"/>
        <end position="833"/>
    </location>
</feature>
<gene>
    <name evidence="2" type="ORF">JR347_13120</name>
</gene>
<dbReference type="RefSeq" id="WP_205721050.1">
    <property type="nucleotide sequence ID" value="NZ_CP070608.1"/>
</dbReference>
<dbReference type="AlphaFoldDB" id="A0A975A084"/>
<dbReference type="PANTHER" id="PTHR12993:SF11">
    <property type="entry name" value="N-ACETYLGLUCOSAMINYL-PHOSPHATIDYLINOSITOL DE-N-ACETYLASE"/>
    <property type="match status" value="1"/>
</dbReference>
<evidence type="ECO:0000313" key="3">
    <source>
        <dbReference type="Proteomes" id="UP000662783"/>
    </source>
</evidence>
<evidence type="ECO:0000313" key="2">
    <source>
        <dbReference type="EMBL" id="QSE96536.1"/>
    </source>
</evidence>
<dbReference type="EMBL" id="CP070608">
    <property type="protein sequence ID" value="QSE96536.1"/>
    <property type="molecule type" value="Genomic_DNA"/>
</dbReference>
<dbReference type="Proteomes" id="UP000662783">
    <property type="component" value="Chromosome"/>
</dbReference>
<sequence length="833" mass="93361">MLRKALVLVITFLTLSPSFSQKPHNDNSAEILLKLKKLNFLGTVLYVAAHPDDENTRLIAYMSKEKLARTAYLSLTRGDGGQNLVGPEIREGLGIIRTQELLAARRIDGGEQFFTRANDFGYSKSTEETQKTWNREQILEDVVWVYRNFKPDVIITRFPPDERAGHGHHTTSAIFAAEAFDMAANKDKYPEHLEFTETWQPKRLYMNTGPWWNPNIDENTPGVITIDIGGYNSLLGTSYSELAALSRSQHKSQGFGSTGSRGSRLEFLEHEKGEKAEKDIFEGIDTSWGRVEGGKKIEKMINDVIQNYQPSTPEASVAPLLRVRDEITLLSNEHWKRVKIKEIDEIVKSMLGLYLEAKADDYAVAPGSKIKIGVEAVNRTTMPVKLERVSFDHLKDTLMDKSLGDNELLEFESSVTIPVDWKYSQPYWLREKGTLGTYKVDNLALRGKPENPATMDVTFAVDVAGHKLLYTTPLIYKWNDPVDGEQYRPFEIIPKVMASIPESVYIFNGDASKSITVNVKSGADNVEGQLKLDLPEDWKVKPESAAINLTNKGDEAPFTFEVTPPKGEVVTEMKAVVTIGDQVYDQSLQTIEYDHIPTQIYLPTASAKAVKMNIAKYGSTVGYIQGAGDAVPASLREIGYEVTEIAENDITPLSIENYDAIILGIRALNTNERADYYMPILLEYVENGGTLIIQYNTSHRLKTDKIAPYDLELSRDRVAEEDAPVEILKPKHPVVNTPNKITKSDFDNWVQERGLYFPNEWSSEFEAILSSHDEGEDAKEGGLLVAKYGKGHYVYSGYSWFRELPAGVPGAYKLFANLVSLGNNPSDKPSKTQ</sequence>
<organism evidence="2 3">
    <name type="scientific">Fulvivirga lutea</name>
    <dbReference type="NCBI Taxonomy" id="2810512"/>
    <lineage>
        <taxon>Bacteria</taxon>
        <taxon>Pseudomonadati</taxon>
        <taxon>Bacteroidota</taxon>
        <taxon>Cytophagia</taxon>
        <taxon>Cytophagales</taxon>
        <taxon>Fulvivirgaceae</taxon>
        <taxon>Fulvivirga</taxon>
    </lineage>
</organism>
<feature type="signal peptide" evidence="1">
    <location>
        <begin position="1"/>
        <end position="20"/>
    </location>
</feature>
<evidence type="ECO:0000256" key="1">
    <source>
        <dbReference type="SAM" id="SignalP"/>
    </source>
</evidence>
<accession>A0A975A084</accession>
<dbReference type="SUPFAM" id="SSF102588">
    <property type="entry name" value="LmbE-like"/>
    <property type="match status" value="1"/>
</dbReference>
<dbReference type="GO" id="GO:0016811">
    <property type="term" value="F:hydrolase activity, acting on carbon-nitrogen (but not peptide) bonds, in linear amides"/>
    <property type="evidence" value="ECO:0007669"/>
    <property type="project" value="TreeGrafter"/>
</dbReference>
<dbReference type="InterPro" id="IPR003737">
    <property type="entry name" value="GlcNAc_PI_deacetylase-related"/>
</dbReference>
<dbReference type="InterPro" id="IPR024078">
    <property type="entry name" value="LmbE-like_dom_sf"/>
</dbReference>
<keyword evidence="1" id="KW-0732">Signal</keyword>
<dbReference type="InterPro" id="IPR029062">
    <property type="entry name" value="Class_I_gatase-like"/>
</dbReference>
<dbReference type="Gene3D" id="3.40.50.10320">
    <property type="entry name" value="LmbE-like"/>
    <property type="match status" value="1"/>
</dbReference>
<dbReference type="PANTHER" id="PTHR12993">
    <property type="entry name" value="N-ACETYLGLUCOSAMINYL-PHOSPHATIDYLINOSITOL DE-N-ACETYLASE-RELATED"/>
    <property type="match status" value="1"/>
</dbReference>
<proteinExistence type="predicted"/>
<dbReference type="KEGG" id="fuv:JR347_13120"/>
<keyword evidence="3" id="KW-1185">Reference proteome</keyword>
<name>A0A975A084_9BACT</name>
<dbReference type="SUPFAM" id="SSF52317">
    <property type="entry name" value="Class I glutamine amidotransferase-like"/>
    <property type="match status" value="1"/>
</dbReference>